<keyword evidence="5 8" id="KW-0418">Kinase</keyword>
<dbReference type="SUPFAM" id="SSF55874">
    <property type="entry name" value="ATPase domain of HSP90 chaperone/DNA topoisomerase II/histidine kinase"/>
    <property type="match status" value="1"/>
</dbReference>
<dbReference type="EC" id="2.7.13.3" evidence="2"/>
<dbReference type="SUPFAM" id="SSF47384">
    <property type="entry name" value="Homodimeric domain of signal transducing histidine kinase"/>
    <property type="match status" value="1"/>
</dbReference>
<proteinExistence type="predicted"/>
<keyword evidence="4" id="KW-0808">Transferase</keyword>
<evidence type="ECO:0000256" key="4">
    <source>
        <dbReference type="ARBA" id="ARBA00022679"/>
    </source>
</evidence>
<dbReference type="Pfam" id="PF02518">
    <property type="entry name" value="HATPase_c"/>
    <property type="match status" value="1"/>
</dbReference>
<keyword evidence="6" id="KW-0902">Two-component regulatory system</keyword>
<dbReference type="InterPro" id="IPR036097">
    <property type="entry name" value="HisK_dim/P_sf"/>
</dbReference>
<name>A0A6J4USF1_9BACT</name>
<dbReference type="Gene3D" id="1.10.287.130">
    <property type="match status" value="1"/>
</dbReference>
<evidence type="ECO:0000259" key="7">
    <source>
        <dbReference type="PROSITE" id="PS50109"/>
    </source>
</evidence>
<dbReference type="Pfam" id="PF00512">
    <property type="entry name" value="HisKA"/>
    <property type="match status" value="1"/>
</dbReference>
<gene>
    <name evidence="8" type="ORF">AVDCRST_MAG73-3339</name>
</gene>
<dbReference type="PRINTS" id="PR00344">
    <property type="entry name" value="BCTRLSENSOR"/>
</dbReference>
<dbReference type="CDD" id="cd00082">
    <property type="entry name" value="HisKA"/>
    <property type="match status" value="1"/>
</dbReference>
<evidence type="ECO:0000256" key="1">
    <source>
        <dbReference type="ARBA" id="ARBA00000085"/>
    </source>
</evidence>
<evidence type="ECO:0000313" key="8">
    <source>
        <dbReference type="EMBL" id="CAA9556732.1"/>
    </source>
</evidence>
<feature type="domain" description="Histidine kinase" evidence="7">
    <location>
        <begin position="219"/>
        <end position="434"/>
    </location>
</feature>
<dbReference type="InterPro" id="IPR004358">
    <property type="entry name" value="Sig_transdc_His_kin-like_C"/>
</dbReference>
<dbReference type="InterPro" id="IPR003594">
    <property type="entry name" value="HATPase_dom"/>
</dbReference>
<accession>A0A6J4USF1</accession>
<dbReference type="GO" id="GO:0000155">
    <property type="term" value="F:phosphorelay sensor kinase activity"/>
    <property type="evidence" value="ECO:0007669"/>
    <property type="project" value="InterPro"/>
</dbReference>
<keyword evidence="3" id="KW-0597">Phosphoprotein</keyword>
<dbReference type="Gene3D" id="3.30.565.10">
    <property type="entry name" value="Histidine kinase-like ATPase, C-terminal domain"/>
    <property type="match status" value="1"/>
</dbReference>
<dbReference type="EMBL" id="CADCWE010000223">
    <property type="protein sequence ID" value="CAA9556732.1"/>
    <property type="molecule type" value="Genomic_DNA"/>
</dbReference>
<dbReference type="InterPro" id="IPR050736">
    <property type="entry name" value="Sensor_HK_Regulatory"/>
</dbReference>
<dbReference type="InterPro" id="IPR005467">
    <property type="entry name" value="His_kinase_dom"/>
</dbReference>
<dbReference type="SMART" id="SM00388">
    <property type="entry name" value="HisKA"/>
    <property type="match status" value="1"/>
</dbReference>
<evidence type="ECO:0000256" key="5">
    <source>
        <dbReference type="ARBA" id="ARBA00022777"/>
    </source>
</evidence>
<reference evidence="8" key="1">
    <citation type="submission" date="2020-02" db="EMBL/GenBank/DDBJ databases">
        <authorList>
            <person name="Meier V. D."/>
        </authorList>
    </citation>
    <scope>NUCLEOTIDE SEQUENCE</scope>
    <source>
        <strain evidence="8">AVDCRST_MAG73</strain>
    </source>
</reference>
<dbReference type="InterPro" id="IPR036890">
    <property type="entry name" value="HATPase_C_sf"/>
</dbReference>
<dbReference type="SMART" id="SM00387">
    <property type="entry name" value="HATPase_c"/>
    <property type="match status" value="1"/>
</dbReference>
<organism evidence="8">
    <name type="scientific">uncultured Thermomicrobiales bacterium</name>
    <dbReference type="NCBI Taxonomy" id="1645740"/>
    <lineage>
        <taxon>Bacteria</taxon>
        <taxon>Pseudomonadati</taxon>
        <taxon>Thermomicrobiota</taxon>
        <taxon>Thermomicrobia</taxon>
        <taxon>Thermomicrobiales</taxon>
        <taxon>environmental samples</taxon>
    </lineage>
</organism>
<evidence type="ECO:0000256" key="2">
    <source>
        <dbReference type="ARBA" id="ARBA00012438"/>
    </source>
</evidence>
<dbReference type="InterPro" id="IPR003661">
    <property type="entry name" value="HisK_dim/P_dom"/>
</dbReference>
<evidence type="ECO:0000256" key="6">
    <source>
        <dbReference type="ARBA" id="ARBA00023012"/>
    </source>
</evidence>
<comment type="catalytic activity">
    <reaction evidence="1">
        <text>ATP + protein L-histidine = ADP + protein N-phospho-L-histidine.</text>
        <dbReference type="EC" id="2.7.13.3"/>
    </reaction>
</comment>
<protein>
    <recommendedName>
        <fullName evidence="2">histidine kinase</fullName>
        <ecNumber evidence="2">2.7.13.3</ecNumber>
    </recommendedName>
</protein>
<dbReference type="CDD" id="cd00075">
    <property type="entry name" value="HATPase"/>
    <property type="match status" value="1"/>
</dbReference>
<dbReference type="PANTHER" id="PTHR43711">
    <property type="entry name" value="TWO-COMPONENT HISTIDINE KINASE"/>
    <property type="match status" value="1"/>
</dbReference>
<dbReference type="FunFam" id="3.30.565.10:FF:000006">
    <property type="entry name" value="Sensor histidine kinase WalK"/>
    <property type="match status" value="1"/>
</dbReference>
<dbReference type="AlphaFoldDB" id="A0A6J4USF1"/>
<dbReference type="PANTHER" id="PTHR43711:SF1">
    <property type="entry name" value="HISTIDINE KINASE 1"/>
    <property type="match status" value="1"/>
</dbReference>
<dbReference type="PROSITE" id="PS50109">
    <property type="entry name" value="HIS_KIN"/>
    <property type="match status" value="1"/>
</dbReference>
<evidence type="ECO:0000256" key="3">
    <source>
        <dbReference type="ARBA" id="ARBA00022553"/>
    </source>
</evidence>
<sequence length="457" mass="48405">MAIAIAGIVGLAVGRTVRQTTEVALRNDLTLKDDADDLRIAILEIRHDHRNLASNGFSTKSFTELRQSHADLLEEIRQVDAIPIADRSVPRADELRLLYEEYTALVGPALAAGGRSSAEFQTVDEAGLRILERLTALADQIDHYAEAEADIAIARIGTASENAELVQVLALGSLVLIGVALAYAATRVLAKFRRLYEAERLASGRLGLALGAKTDVIAMASHELRTPLTLVRGYAETGLAMEPDGPIREILEDIVAESAWMTRLVEDLLFLARSDAAGPPLATEPVPVATLLNAVAARTRVLVGQCGGSFATSLNASGMLTADPARIEQAILALIDNAAKFSPPGGVVRLSSTMRMQELVVEVADQGSGIPAEEQGRIFERFYRAAGANDERQSGAGLGLSIASTIVQAHGGRIEVHSRVGHGTRMRIYLPLAAGLPVHSAAVIAPPHGIGAELATA</sequence>